<dbReference type="EMBL" id="SOYY01000016">
    <property type="protein sequence ID" value="KAA0710038.1"/>
    <property type="molecule type" value="Genomic_DNA"/>
</dbReference>
<dbReference type="InterPro" id="IPR016187">
    <property type="entry name" value="CTDL_fold"/>
</dbReference>
<keyword evidence="3" id="KW-0812">Transmembrane</keyword>
<dbReference type="Proteomes" id="UP000324632">
    <property type="component" value="Chromosome 16"/>
</dbReference>
<dbReference type="Pfam" id="PF00059">
    <property type="entry name" value="Lectin_C"/>
    <property type="match status" value="1"/>
</dbReference>
<dbReference type="InterPro" id="IPR001304">
    <property type="entry name" value="C-type_lectin-like"/>
</dbReference>
<dbReference type="AlphaFoldDB" id="A0A5A9NKT9"/>
<gene>
    <name evidence="5" type="ORF">E1301_Tti018275</name>
</gene>
<keyword evidence="6" id="KW-1185">Reference proteome</keyword>
<keyword evidence="3" id="KW-1133">Transmembrane helix</keyword>
<name>A0A5A9NKT9_9TELE</name>
<dbReference type="InterPro" id="IPR050111">
    <property type="entry name" value="C-type_lectin/snaclec_domain"/>
</dbReference>
<organism evidence="5 6">
    <name type="scientific">Triplophysa tibetana</name>
    <dbReference type="NCBI Taxonomy" id="1572043"/>
    <lineage>
        <taxon>Eukaryota</taxon>
        <taxon>Metazoa</taxon>
        <taxon>Chordata</taxon>
        <taxon>Craniata</taxon>
        <taxon>Vertebrata</taxon>
        <taxon>Euteleostomi</taxon>
        <taxon>Actinopterygii</taxon>
        <taxon>Neopterygii</taxon>
        <taxon>Teleostei</taxon>
        <taxon>Ostariophysi</taxon>
        <taxon>Cypriniformes</taxon>
        <taxon>Nemacheilidae</taxon>
        <taxon>Triplophysa</taxon>
    </lineage>
</organism>
<feature type="transmembrane region" description="Helical" evidence="3">
    <location>
        <begin position="52"/>
        <end position="71"/>
    </location>
</feature>
<keyword evidence="1 5" id="KW-0430">Lectin</keyword>
<evidence type="ECO:0000313" key="5">
    <source>
        <dbReference type="EMBL" id="KAA0710038.1"/>
    </source>
</evidence>
<dbReference type="SMART" id="SM00034">
    <property type="entry name" value="CLECT"/>
    <property type="match status" value="1"/>
</dbReference>
<comment type="caution">
    <text evidence="5">The sequence shown here is derived from an EMBL/GenBank/DDBJ whole genome shotgun (WGS) entry which is preliminary data.</text>
</comment>
<protein>
    <submittedName>
        <fullName evidence="5">C-type lectin domain family 4 member D</fullName>
    </submittedName>
</protein>
<dbReference type="PROSITE" id="PS50041">
    <property type="entry name" value="C_TYPE_LECTIN_2"/>
    <property type="match status" value="1"/>
</dbReference>
<reference evidence="5 6" key="1">
    <citation type="journal article" date="2019" name="Mol. Ecol. Resour.">
        <title>Chromosome-level genome assembly of Triplophysa tibetana, a fish adapted to the harsh high-altitude environment of the Tibetan Plateau.</title>
        <authorList>
            <person name="Yang X."/>
            <person name="Liu H."/>
            <person name="Ma Z."/>
            <person name="Zou Y."/>
            <person name="Zou M."/>
            <person name="Mao Y."/>
            <person name="Li X."/>
            <person name="Wang H."/>
            <person name="Chen T."/>
            <person name="Wang W."/>
            <person name="Yang R."/>
        </authorList>
    </citation>
    <scope>NUCLEOTIDE SEQUENCE [LARGE SCALE GENOMIC DNA]</scope>
    <source>
        <strain evidence="5">TTIB1903HZAU</strain>
        <tissue evidence="5">Muscle</tissue>
    </source>
</reference>
<feature type="domain" description="C-type lectin" evidence="4">
    <location>
        <begin position="162"/>
        <end position="284"/>
    </location>
</feature>
<dbReference type="CDD" id="cd03590">
    <property type="entry name" value="CLECT_DC-SIGN_like"/>
    <property type="match status" value="1"/>
</dbReference>
<sequence>MSMNTEGMQVNLIDEPDPDCKDYRNSAEVRYSVLQTPRGNGKRTFCQEPFKVATACLVALCLLLLMVLVATNVQSKSLSVPDVTSDSAEAHMLKTNANVTALTSELQALREEKSDLEKERSQLKAKLAKLEASASTPVKVTTQSTPGQVKGKDSCPSDWHYFSGSCYFISVRGDDWPESQAFCKKRGGHLAIIHTPEEQTFIWDLLPRGHWNAYWIGISDKKVEDDWYWVDGTKLVGGFWEDGEPNNHIDEDCCYIVKTQVLSRIATKSWYDAPCDMSRRWICEKETAASS</sequence>
<keyword evidence="2" id="KW-0175">Coiled coil</keyword>
<accession>A0A5A9NKT9</accession>
<evidence type="ECO:0000259" key="4">
    <source>
        <dbReference type="PROSITE" id="PS50041"/>
    </source>
</evidence>
<dbReference type="Gene3D" id="3.10.100.10">
    <property type="entry name" value="Mannose-Binding Protein A, subunit A"/>
    <property type="match status" value="1"/>
</dbReference>
<dbReference type="PANTHER" id="PTHR22803">
    <property type="entry name" value="MANNOSE, PHOSPHOLIPASE, LECTIN RECEPTOR RELATED"/>
    <property type="match status" value="1"/>
</dbReference>
<evidence type="ECO:0000256" key="3">
    <source>
        <dbReference type="SAM" id="Phobius"/>
    </source>
</evidence>
<dbReference type="GO" id="GO:0030246">
    <property type="term" value="F:carbohydrate binding"/>
    <property type="evidence" value="ECO:0007669"/>
    <property type="project" value="UniProtKB-KW"/>
</dbReference>
<keyword evidence="3" id="KW-0472">Membrane</keyword>
<dbReference type="SUPFAM" id="SSF56436">
    <property type="entry name" value="C-type lectin-like"/>
    <property type="match status" value="1"/>
</dbReference>
<evidence type="ECO:0000313" key="6">
    <source>
        <dbReference type="Proteomes" id="UP000324632"/>
    </source>
</evidence>
<dbReference type="InterPro" id="IPR016186">
    <property type="entry name" value="C-type_lectin-like/link_sf"/>
</dbReference>
<feature type="coiled-coil region" evidence="2">
    <location>
        <begin position="92"/>
        <end position="133"/>
    </location>
</feature>
<proteinExistence type="predicted"/>
<evidence type="ECO:0000256" key="2">
    <source>
        <dbReference type="SAM" id="Coils"/>
    </source>
</evidence>
<evidence type="ECO:0000256" key="1">
    <source>
        <dbReference type="ARBA" id="ARBA00022734"/>
    </source>
</evidence>
<dbReference type="InterPro" id="IPR033989">
    <property type="entry name" value="CD209-like_CTLD"/>
</dbReference>